<evidence type="ECO:0000313" key="4">
    <source>
        <dbReference type="Proteomes" id="UP000321746"/>
    </source>
</evidence>
<dbReference type="InterPro" id="IPR005586">
    <property type="entry name" value="ABC_trans_aux"/>
</dbReference>
<dbReference type="Gene3D" id="3.40.50.10610">
    <property type="entry name" value="ABC-type transport auxiliary lipoprotein component"/>
    <property type="match status" value="1"/>
</dbReference>
<proteinExistence type="predicted"/>
<sequence length="217" mass="22458">MIRQTPGATGHSLSIRETGMSLRKKSGFAAAALLLSVSLSACAGPALQLYTLGGPATGSAPVQGAVAPGTPILEIRRASLPDYLDTQDIVVRQGTSIQRSANGRWAERLSDGITDFVAARIGAARPDLFVTDQSLSVPATARLAINITRLDIPTSGTATLEASWSLIPVDASKPEQLQRGTVTASGSAAKDADAVTLADTLVSQLSDRIVRSLPQGL</sequence>
<evidence type="ECO:0000259" key="2">
    <source>
        <dbReference type="Pfam" id="PF03886"/>
    </source>
</evidence>
<keyword evidence="4" id="KW-1185">Reference proteome</keyword>
<accession>A0A511XID2</accession>
<reference evidence="3 4" key="1">
    <citation type="submission" date="2019-07" db="EMBL/GenBank/DDBJ databases">
        <title>Whole genome shotgun sequence of Acetobacter oeni NBRC 105207.</title>
        <authorList>
            <person name="Hosoyama A."/>
            <person name="Uohara A."/>
            <person name="Ohji S."/>
            <person name="Ichikawa N."/>
        </authorList>
    </citation>
    <scope>NUCLEOTIDE SEQUENCE [LARGE SCALE GENOMIC DNA]</scope>
    <source>
        <strain evidence="3 4">NBRC 105207</strain>
    </source>
</reference>
<dbReference type="AlphaFoldDB" id="A0A511XID2"/>
<feature type="signal peptide" evidence="1">
    <location>
        <begin position="1"/>
        <end position="43"/>
    </location>
</feature>
<dbReference type="Proteomes" id="UP000321746">
    <property type="component" value="Unassembled WGS sequence"/>
</dbReference>
<dbReference type="Pfam" id="PF03886">
    <property type="entry name" value="ABC_trans_aux"/>
    <property type="match status" value="1"/>
</dbReference>
<keyword evidence="1" id="KW-0732">Signal</keyword>
<protein>
    <recommendedName>
        <fullName evidence="2">ABC-type transport auxiliary lipoprotein component domain-containing protein</fullName>
    </recommendedName>
</protein>
<gene>
    <name evidence="3" type="ORF">AOE01nite_09310</name>
</gene>
<organism evidence="3 4">
    <name type="scientific">Acetobacter oeni</name>
    <dbReference type="NCBI Taxonomy" id="304077"/>
    <lineage>
        <taxon>Bacteria</taxon>
        <taxon>Pseudomonadati</taxon>
        <taxon>Pseudomonadota</taxon>
        <taxon>Alphaproteobacteria</taxon>
        <taxon>Acetobacterales</taxon>
        <taxon>Acetobacteraceae</taxon>
        <taxon>Acetobacter</taxon>
    </lineage>
</organism>
<comment type="caution">
    <text evidence="3">The sequence shown here is derived from an EMBL/GenBank/DDBJ whole genome shotgun (WGS) entry which is preliminary data.</text>
</comment>
<feature type="domain" description="ABC-type transport auxiliary lipoprotein component" evidence="2">
    <location>
        <begin position="50"/>
        <end position="210"/>
    </location>
</feature>
<dbReference type="EMBL" id="BJYG01000008">
    <property type="protein sequence ID" value="GEN62707.1"/>
    <property type="molecule type" value="Genomic_DNA"/>
</dbReference>
<feature type="chain" id="PRO_5021868320" description="ABC-type transport auxiliary lipoprotein component domain-containing protein" evidence="1">
    <location>
        <begin position="44"/>
        <end position="217"/>
    </location>
</feature>
<evidence type="ECO:0000313" key="3">
    <source>
        <dbReference type="EMBL" id="GEN62707.1"/>
    </source>
</evidence>
<evidence type="ECO:0000256" key="1">
    <source>
        <dbReference type="SAM" id="SignalP"/>
    </source>
</evidence>
<dbReference type="SUPFAM" id="SSF159594">
    <property type="entry name" value="XCC0632-like"/>
    <property type="match status" value="1"/>
</dbReference>
<name>A0A511XID2_9PROT</name>